<evidence type="ECO:0000313" key="4">
    <source>
        <dbReference type="Proteomes" id="UP001310594"/>
    </source>
</evidence>
<name>A0AAN7ZWQ4_9PEZI</name>
<dbReference type="SUPFAM" id="SSF69318">
    <property type="entry name" value="Integrin alpha N-terminal domain"/>
    <property type="match status" value="2"/>
</dbReference>
<proteinExistence type="predicted"/>
<evidence type="ECO:0000313" key="3">
    <source>
        <dbReference type="EMBL" id="KAK5693162.1"/>
    </source>
</evidence>
<evidence type="ECO:0000256" key="2">
    <source>
        <dbReference type="SAM" id="MobiDB-lite"/>
    </source>
</evidence>
<protein>
    <recommendedName>
        <fullName evidence="5">VCBS repeat-containing protein</fullName>
    </recommendedName>
</protein>
<gene>
    <name evidence="3" type="ORF">LTR97_010638</name>
</gene>
<keyword evidence="1" id="KW-0732">Signal</keyword>
<feature type="compositionally biased region" description="Low complexity" evidence="2">
    <location>
        <begin position="627"/>
        <end position="650"/>
    </location>
</feature>
<dbReference type="Proteomes" id="UP001310594">
    <property type="component" value="Unassembled WGS sequence"/>
</dbReference>
<sequence length="775" mass="82002">MAEVWYQGIDLADKQGWITDPAVVPGLSDTVETGSNTCDKLPGAAIGPVQTQMGSGSDDGAYIHKSEYLGGFAGFTNPSTVNFNNSYVEGVFWADIDGDGVDDYVYVGSNSDYGLGVAISQGGGTFGTYLYFDFAPSCKREGIHFVDITGDGRDDFCCLGPDGGLVCWENTPGSDSRSPAWVSLGTVKESEGYPQAQVRLADIDGDGRTDYVVFDASTSNIYGWRNGATKPGAPAYWYGMKGVISGLPAQALSGWDFVDLNGDQKDDLIWVSDKGQVTTWINRRGFSVGLGPAFVSHGVTHAGSDKSVNLTWGASLGSGRADYALTSIRDDKVYVERWKNEDQGGTMVRGDGTFYCDMTGSGSDDYIFINATGAITLFENDHNWGYWIPWGVIYNAQHTRQEVQLADFTGDGKCDILLVDHDSGATTVIRNDYDSSGFSFTNLGVQTGSATCTEGYGHDKHDKGVRWHDLDGDGRADFLCISTDGIVTGYLNKGSNNMVDVGLIKHTEGKERANLRFADINGDGRDDFLFVDSINGSTTAWMNGGQIESSGSAFQWNWKGIVASGGFARGACLEFGELYGLGRADTIAVEPASNKAWTWFNVCPDGAGAVAPSLPSGAPSVPVPVESGSAGSTTTATQSDGSGSTPTSASGSGGAVPTNGSGYVTIDPDLWMDPAASQTVQCYPPCTYVMPPFTLESPTTFSFPPIVTALTVGAYQTVTQTISGSISASSSYATSVITTTITIPAVTTSIISWFDVTATNNSTVLFLVPSITQTS</sequence>
<dbReference type="PANTHER" id="PTHR46580">
    <property type="entry name" value="SENSOR KINASE-RELATED"/>
    <property type="match status" value="1"/>
</dbReference>
<accession>A0AAN7ZWQ4</accession>
<dbReference type="AlphaFoldDB" id="A0AAN7ZWQ4"/>
<dbReference type="InterPro" id="IPR028994">
    <property type="entry name" value="Integrin_alpha_N"/>
</dbReference>
<comment type="caution">
    <text evidence="3">The sequence shown here is derived from an EMBL/GenBank/DDBJ whole genome shotgun (WGS) entry which is preliminary data.</text>
</comment>
<dbReference type="InterPro" id="IPR013517">
    <property type="entry name" value="FG-GAP"/>
</dbReference>
<organism evidence="3 4">
    <name type="scientific">Elasticomyces elasticus</name>
    <dbReference type="NCBI Taxonomy" id="574655"/>
    <lineage>
        <taxon>Eukaryota</taxon>
        <taxon>Fungi</taxon>
        <taxon>Dikarya</taxon>
        <taxon>Ascomycota</taxon>
        <taxon>Pezizomycotina</taxon>
        <taxon>Dothideomycetes</taxon>
        <taxon>Dothideomycetidae</taxon>
        <taxon>Mycosphaerellales</taxon>
        <taxon>Teratosphaeriaceae</taxon>
        <taxon>Elasticomyces</taxon>
    </lineage>
</organism>
<feature type="region of interest" description="Disordered" evidence="2">
    <location>
        <begin position="614"/>
        <end position="659"/>
    </location>
</feature>
<dbReference type="EMBL" id="JAVRQU010000018">
    <property type="protein sequence ID" value="KAK5693162.1"/>
    <property type="molecule type" value="Genomic_DNA"/>
</dbReference>
<reference evidence="3" key="1">
    <citation type="submission" date="2023-08" db="EMBL/GenBank/DDBJ databases">
        <title>Black Yeasts Isolated from many extreme environments.</title>
        <authorList>
            <person name="Coleine C."/>
            <person name="Stajich J.E."/>
            <person name="Selbmann L."/>
        </authorList>
    </citation>
    <scope>NUCLEOTIDE SEQUENCE</scope>
    <source>
        <strain evidence="3">CCFEE 5810</strain>
    </source>
</reference>
<evidence type="ECO:0008006" key="5">
    <source>
        <dbReference type="Google" id="ProtNLM"/>
    </source>
</evidence>
<evidence type="ECO:0000256" key="1">
    <source>
        <dbReference type="ARBA" id="ARBA00022729"/>
    </source>
</evidence>
<dbReference type="Pfam" id="PF13517">
    <property type="entry name" value="FG-GAP_3"/>
    <property type="match status" value="2"/>
</dbReference>